<name>A0ABZ2SWU4_9ENTE</name>
<dbReference type="Proteomes" id="UP000664360">
    <property type="component" value="Chromosome"/>
</dbReference>
<proteinExistence type="predicted"/>
<keyword evidence="2" id="KW-1185">Reference proteome</keyword>
<evidence type="ECO:0000313" key="2">
    <source>
        <dbReference type="Proteomes" id="UP000664360"/>
    </source>
</evidence>
<protein>
    <submittedName>
        <fullName evidence="1">Uncharacterized protein</fullName>
    </submittedName>
</protein>
<reference evidence="1 2" key="1">
    <citation type="submission" date="2024-03" db="EMBL/GenBank/DDBJ databases">
        <title>The Genome Sequence of Enterococcus sp. DIV1094.</title>
        <authorList>
            <consortium name="The Broad Institute Genomics Platform"/>
            <consortium name="The Broad Institute Microbial Omics Core"/>
            <consortium name="The Broad Institute Genomic Center for Infectious Diseases"/>
            <person name="Earl A."/>
            <person name="Manson A."/>
            <person name="Gilmore M."/>
            <person name="Schwartman J."/>
            <person name="Shea T."/>
            <person name="Abouelleil A."/>
            <person name="Cao P."/>
            <person name="Chapman S."/>
            <person name="Cusick C."/>
            <person name="Young S."/>
            <person name="Neafsey D."/>
            <person name="Nusbaum C."/>
            <person name="Birren B."/>
        </authorList>
    </citation>
    <scope>NUCLEOTIDE SEQUENCE [LARGE SCALE GENOMIC DNA]</scope>
    <source>
        <strain evidence="1 2">DIV1094</strain>
    </source>
</reference>
<sequence>MIKDKHLAKLVVKVLWIYTTEQDGKKQPDFSGLTYFIYEFLIK</sequence>
<evidence type="ECO:0000313" key="1">
    <source>
        <dbReference type="EMBL" id="WYJ80204.1"/>
    </source>
</evidence>
<organism evidence="1 2">
    <name type="scientific">Candidatus Enterococcus mangumiae</name>
    <dbReference type="NCBI Taxonomy" id="2230878"/>
    <lineage>
        <taxon>Bacteria</taxon>
        <taxon>Bacillati</taxon>
        <taxon>Bacillota</taxon>
        <taxon>Bacilli</taxon>
        <taxon>Lactobacillales</taxon>
        <taxon>Enterococcaceae</taxon>
        <taxon>Enterococcus</taxon>
    </lineage>
</organism>
<dbReference type="EMBL" id="CP147250">
    <property type="protein sequence ID" value="WYJ80204.1"/>
    <property type="molecule type" value="Genomic_DNA"/>
</dbReference>
<gene>
    <name evidence="1" type="ORF">DOK79_001761</name>
</gene>
<accession>A0ABZ2SWU4</accession>